<organism evidence="1 2">
    <name type="scientific">Brachionus plicatilis</name>
    <name type="common">Marine rotifer</name>
    <name type="synonym">Brachionus muelleri</name>
    <dbReference type="NCBI Taxonomy" id="10195"/>
    <lineage>
        <taxon>Eukaryota</taxon>
        <taxon>Metazoa</taxon>
        <taxon>Spiralia</taxon>
        <taxon>Gnathifera</taxon>
        <taxon>Rotifera</taxon>
        <taxon>Eurotatoria</taxon>
        <taxon>Monogononta</taxon>
        <taxon>Pseudotrocha</taxon>
        <taxon>Ploima</taxon>
        <taxon>Brachionidae</taxon>
        <taxon>Brachionus</taxon>
    </lineage>
</organism>
<evidence type="ECO:0000313" key="1">
    <source>
        <dbReference type="EMBL" id="RMZ98424.1"/>
    </source>
</evidence>
<dbReference type="AlphaFoldDB" id="A0A3M7PI68"/>
<proteinExistence type="predicted"/>
<gene>
    <name evidence="1" type="ORF">BpHYR1_005281</name>
</gene>
<dbReference type="EMBL" id="REGN01010784">
    <property type="protein sequence ID" value="RMZ98424.1"/>
    <property type="molecule type" value="Genomic_DNA"/>
</dbReference>
<name>A0A3M7PI68_BRAPC</name>
<sequence>MEILFERKTFTNILQERETPTSLGCTCRAVQLSGANGNDRINRKEEIHSNPKENYKDNVLINLMRALISLLLKTIKKI</sequence>
<evidence type="ECO:0000313" key="2">
    <source>
        <dbReference type="Proteomes" id="UP000276133"/>
    </source>
</evidence>
<accession>A0A3M7PI68</accession>
<comment type="caution">
    <text evidence="1">The sequence shown here is derived from an EMBL/GenBank/DDBJ whole genome shotgun (WGS) entry which is preliminary data.</text>
</comment>
<dbReference type="Proteomes" id="UP000276133">
    <property type="component" value="Unassembled WGS sequence"/>
</dbReference>
<reference evidence="1 2" key="1">
    <citation type="journal article" date="2018" name="Sci. Rep.">
        <title>Genomic signatures of local adaptation to the degree of environmental predictability in rotifers.</title>
        <authorList>
            <person name="Franch-Gras L."/>
            <person name="Hahn C."/>
            <person name="Garcia-Roger E.M."/>
            <person name="Carmona M.J."/>
            <person name="Serra M."/>
            <person name="Gomez A."/>
        </authorList>
    </citation>
    <scope>NUCLEOTIDE SEQUENCE [LARGE SCALE GENOMIC DNA]</scope>
    <source>
        <strain evidence="1">HYR1</strain>
    </source>
</reference>
<keyword evidence="2" id="KW-1185">Reference proteome</keyword>
<protein>
    <submittedName>
        <fullName evidence="1">Uncharacterized protein</fullName>
    </submittedName>
</protein>